<accession>A0A511X0B7</accession>
<gene>
    <name evidence="2" type="ORF">HAL01_08560</name>
</gene>
<dbReference type="OrthoDB" id="1974410at2"/>
<dbReference type="Proteomes" id="UP000321400">
    <property type="component" value="Unassembled WGS sequence"/>
</dbReference>
<comment type="caution">
    <text evidence="2">The sequence shown here is derived from an EMBL/GenBank/DDBJ whole genome shotgun (WGS) entry which is preliminary data.</text>
</comment>
<feature type="compositionally biased region" description="Polar residues" evidence="1">
    <location>
        <begin position="41"/>
        <end position="50"/>
    </location>
</feature>
<feature type="region of interest" description="Disordered" evidence="1">
    <location>
        <begin position="41"/>
        <end position="60"/>
    </location>
</feature>
<keyword evidence="3" id="KW-1185">Reference proteome</keyword>
<evidence type="ECO:0000256" key="1">
    <source>
        <dbReference type="SAM" id="MobiDB-lite"/>
    </source>
</evidence>
<dbReference type="EMBL" id="BJYE01000007">
    <property type="protein sequence ID" value="GEN56392.1"/>
    <property type="molecule type" value="Genomic_DNA"/>
</dbReference>
<dbReference type="RefSeq" id="WP_089802551.1">
    <property type="nucleotide sequence ID" value="NZ_BJYE01000007.1"/>
</dbReference>
<reference evidence="2 3" key="1">
    <citation type="submission" date="2019-07" db="EMBL/GenBank/DDBJ databases">
        <title>Whole genome shotgun sequence of Halolactibacillus alkaliphilus NBRC 103919.</title>
        <authorList>
            <person name="Hosoyama A."/>
            <person name="Uohara A."/>
            <person name="Ohji S."/>
            <person name="Ichikawa N."/>
        </authorList>
    </citation>
    <scope>NUCLEOTIDE SEQUENCE [LARGE SCALE GENOMIC DNA]</scope>
    <source>
        <strain evidence="2 3">NBRC 103919</strain>
    </source>
</reference>
<sequence>MGTSKGYMPPTGHLWSDAKRSVSGMARNNYNPDSIGKAMSNFSKANGSSGSRKEGNSAIGSSGSKAVNFAGLVRNFGLNYSLNEVGLSYLVGRSPEEVFAGLIDYFSVGNNSLQQSIADQAMQEYMEDMMGNVRNEDELQEAFSNLETDIFIRDYLTKFLKVSFFTNFAEKINSLCNDIGTAIKMQGRISEYIRLEIAENYQLDGLKNIDWKGREGRNYIEKKCEEVWMIFEMWGDSK</sequence>
<organism evidence="2 3">
    <name type="scientific">Halolactibacillus alkaliphilus</name>
    <dbReference type="NCBI Taxonomy" id="442899"/>
    <lineage>
        <taxon>Bacteria</taxon>
        <taxon>Bacillati</taxon>
        <taxon>Bacillota</taxon>
        <taxon>Bacilli</taxon>
        <taxon>Bacillales</taxon>
        <taxon>Bacillaceae</taxon>
        <taxon>Halolactibacillus</taxon>
    </lineage>
</organism>
<proteinExistence type="predicted"/>
<dbReference type="STRING" id="442899.SAMN05720591_12239"/>
<protein>
    <submittedName>
        <fullName evidence="2">Uncharacterized protein</fullName>
    </submittedName>
</protein>
<dbReference type="AlphaFoldDB" id="A0A511X0B7"/>
<name>A0A511X0B7_9BACI</name>
<evidence type="ECO:0000313" key="3">
    <source>
        <dbReference type="Proteomes" id="UP000321400"/>
    </source>
</evidence>
<evidence type="ECO:0000313" key="2">
    <source>
        <dbReference type="EMBL" id="GEN56392.1"/>
    </source>
</evidence>